<accession>A0A7S4ZSJ6</accession>
<evidence type="ECO:0000259" key="1">
    <source>
        <dbReference type="PROSITE" id="PS51186"/>
    </source>
</evidence>
<sequence length="151" mass="17926">MKFRMLTPTDEEVEFSFQAKKQALGPHIIHQWGWDEKFQREVHDQRLREKPFCQIELNERPIGTLSLQLRPEFVRFGEFYLIDSFRGLGIGSKILAHCLELADDEDLPVRLEYLLWNPVGSLYRRYGFVEVGRTSTHFLMERPLTCFARHI</sequence>
<dbReference type="SUPFAM" id="SSF55729">
    <property type="entry name" value="Acyl-CoA N-acyltransferases (Nat)"/>
    <property type="match status" value="1"/>
</dbReference>
<dbReference type="AlphaFoldDB" id="A0A7S4ZSJ6"/>
<dbReference type="PROSITE" id="PS51186">
    <property type="entry name" value="GNAT"/>
    <property type="match status" value="1"/>
</dbReference>
<dbReference type="CDD" id="cd04301">
    <property type="entry name" value="NAT_SF"/>
    <property type="match status" value="1"/>
</dbReference>
<dbReference type="Gene3D" id="3.40.630.30">
    <property type="match status" value="1"/>
</dbReference>
<name>A0A7S4ZSJ6_RHIRH</name>
<dbReference type="GO" id="GO:0016747">
    <property type="term" value="F:acyltransferase activity, transferring groups other than amino-acyl groups"/>
    <property type="evidence" value="ECO:0007669"/>
    <property type="project" value="InterPro"/>
</dbReference>
<reference evidence="2" key="1">
    <citation type="submission" date="2018-12" db="EMBL/GenBank/DDBJ databases">
        <title>Three Rhizobium rhizogenes strains isolated from the same crown gall tumor carry diverse plasmids.</title>
        <authorList>
            <person name="Pulawska J."/>
            <person name="Kuzmanovic N."/>
        </authorList>
    </citation>
    <scope>NUCLEOTIDE SEQUENCE</scope>
    <source>
        <strain evidence="2">C5.7</strain>
        <plasmid evidence="2">pC5.7c</plasmid>
    </source>
</reference>
<organism evidence="2">
    <name type="scientific">Rhizobium rhizogenes</name>
    <name type="common">Agrobacterium rhizogenes</name>
    <dbReference type="NCBI Taxonomy" id="359"/>
    <lineage>
        <taxon>Bacteria</taxon>
        <taxon>Pseudomonadati</taxon>
        <taxon>Pseudomonadota</taxon>
        <taxon>Alphaproteobacteria</taxon>
        <taxon>Hyphomicrobiales</taxon>
        <taxon>Rhizobiaceae</taxon>
        <taxon>Rhizobium/Agrobacterium group</taxon>
        <taxon>Rhizobium</taxon>
    </lineage>
</organism>
<dbReference type="Pfam" id="PF00583">
    <property type="entry name" value="Acetyltransf_1"/>
    <property type="match status" value="1"/>
</dbReference>
<proteinExistence type="predicted"/>
<keyword evidence="2" id="KW-0808">Transferase</keyword>
<gene>
    <name evidence="2" type="ORF">pC5.7c_461</name>
</gene>
<geneLocation type="plasmid" evidence="2">
    <name>pC5.7c</name>
</geneLocation>
<protein>
    <submittedName>
        <fullName evidence="2">Acetyltransferase family protein</fullName>
    </submittedName>
</protein>
<feature type="domain" description="N-acetyltransferase" evidence="1">
    <location>
        <begin position="1"/>
        <end position="145"/>
    </location>
</feature>
<evidence type="ECO:0000313" key="2">
    <source>
        <dbReference type="EMBL" id="QCL09329.1"/>
    </source>
</evidence>
<dbReference type="EMBL" id="MK318969">
    <property type="protein sequence ID" value="QCL09329.1"/>
    <property type="molecule type" value="Genomic_DNA"/>
</dbReference>
<dbReference type="InterPro" id="IPR016181">
    <property type="entry name" value="Acyl_CoA_acyltransferase"/>
</dbReference>
<keyword evidence="2" id="KW-0614">Plasmid</keyword>
<dbReference type="InterPro" id="IPR000182">
    <property type="entry name" value="GNAT_dom"/>
</dbReference>